<dbReference type="AlphaFoldDB" id="A0A1G8Y8J3"/>
<protein>
    <submittedName>
        <fullName evidence="2">Uncharacterized protein</fullName>
    </submittedName>
</protein>
<keyword evidence="1" id="KW-1133">Transmembrane helix</keyword>
<keyword evidence="1" id="KW-0812">Transmembrane</keyword>
<proteinExistence type="predicted"/>
<dbReference type="RefSeq" id="WP_091265585.1">
    <property type="nucleotide sequence ID" value="NZ_FNFK01000009.1"/>
</dbReference>
<accession>A0A1G8Y8J3</accession>
<organism evidence="2 3">
    <name type="scientific">Alkalibacterium thalassium</name>
    <dbReference type="NCBI Taxonomy" id="426701"/>
    <lineage>
        <taxon>Bacteria</taxon>
        <taxon>Bacillati</taxon>
        <taxon>Bacillota</taxon>
        <taxon>Bacilli</taxon>
        <taxon>Lactobacillales</taxon>
        <taxon>Carnobacteriaceae</taxon>
        <taxon>Alkalibacterium</taxon>
    </lineage>
</organism>
<gene>
    <name evidence="2" type="ORF">SAMN04488098_100910</name>
</gene>
<sequence>MRKKVSIFLAITAGVVLLVIGLFFFVVVGGKVLDQATYVEDDPLPDTVEVASTNVMAAGEQGSINWKDDYGNGGTVMFSFNSTDEFEYMDDISTFPEHMEDDRGLFDSVARELMEEANNEAASEEESELPH</sequence>
<reference evidence="3" key="1">
    <citation type="submission" date="2016-10" db="EMBL/GenBank/DDBJ databases">
        <authorList>
            <person name="Varghese N."/>
            <person name="Submissions S."/>
        </authorList>
    </citation>
    <scope>NUCLEOTIDE SEQUENCE [LARGE SCALE GENOMIC DNA]</scope>
    <source>
        <strain evidence="3">DSM 19181</strain>
    </source>
</reference>
<keyword evidence="3" id="KW-1185">Reference proteome</keyword>
<dbReference type="EMBL" id="FNFK01000009">
    <property type="protein sequence ID" value="SDJ99142.1"/>
    <property type="molecule type" value="Genomic_DNA"/>
</dbReference>
<evidence type="ECO:0000313" key="2">
    <source>
        <dbReference type="EMBL" id="SDJ99142.1"/>
    </source>
</evidence>
<feature type="transmembrane region" description="Helical" evidence="1">
    <location>
        <begin position="7"/>
        <end position="28"/>
    </location>
</feature>
<keyword evidence="1" id="KW-0472">Membrane</keyword>
<dbReference type="Proteomes" id="UP000199433">
    <property type="component" value="Unassembled WGS sequence"/>
</dbReference>
<evidence type="ECO:0000313" key="3">
    <source>
        <dbReference type="Proteomes" id="UP000199433"/>
    </source>
</evidence>
<name>A0A1G8Y8J3_9LACT</name>
<evidence type="ECO:0000256" key="1">
    <source>
        <dbReference type="SAM" id="Phobius"/>
    </source>
</evidence>